<dbReference type="SUPFAM" id="SSF58104">
    <property type="entry name" value="Methyl-accepting chemotaxis protein (MCP) signaling domain"/>
    <property type="match status" value="1"/>
</dbReference>
<dbReference type="EMBL" id="JAENHM010000070">
    <property type="protein sequence ID" value="MBK1840915.1"/>
    <property type="molecule type" value="Genomic_DNA"/>
</dbReference>
<proteinExistence type="predicted"/>
<dbReference type="RefSeq" id="WP_200197640.1">
    <property type="nucleotide sequence ID" value="NZ_JAENHM010000070.1"/>
</dbReference>
<dbReference type="Proteomes" id="UP000652760">
    <property type="component" value="Unassembled WGS sequence"/>
</dbReference>
<keyword evidence="1" id="KW-0807">Transducer</keyword>
<name>A0ABS1FBV0_9PROT</name>
<dbReference type="Gene3D" id="1.10.287.950">
    <property type="entry name" value="Methyl-accepting chemotaxis protein"/>
    <property type="match status" value="1"/>
</dbReference>
<evidence type="ECO:0000313" key="3">
    <source>
        <dbReference type="EMBL" id="MBK1840915.1"/>
    </source>
</evidence>
<feature type="domain" description="Methyl-accepting transducer" evidence="2">
    <location>
        <begin position="399"/>
        <end position="479"/>
    </location>
</feature>
<accession>A0ABS1FBV0</accession>
<dbReference type="PROSITE" id="PS50111">
    <property type="entry name" value="CHEMOTAXIS_TRANSDUC_2"/>
    <property type="match status" value="1"/>
</dbReference>
<evidence type="ECO:0000256" key="1">
    <source>
        <dbReference type="PROSITE-ProRule" id="PRU00284"/>
    </source>
</evidence>
<gene>
    <name evidence="3" type="ORF">JHL17_26270</name>
</gene>
<evidence type="ECO:0000259" key="2">
    <source>
        <dbReference type="PROSITE" id="PS50111"/>
    </source>
</evidence>
<keyword evidence="4" id="KW-1185">Reference proteome</keyword>
<protein>
    <recommendedName>
        <fullName evidence="2">Methyl-accepting transducer domain-containing protein</fullName>
    </recommendedName>
</protein>
<sequence length="614" mass="65943">MDSILDTAAFGTFAGSGARAGTAAPPSGPGLVRSLKAELQDASAPIEAAFLTVGETLSQTLDHMAVIGDRFLALSALIDSEDGVAASSRLGKVREVTDRLATDLRQTLDDLTGLDASGADMAALLAGLSRIIGEITALAINAKVQSVQIRSGSDDFSVFNREIDRLHRLAEEATTQAIAHLAALRDAISAAKGGAALFQRDNRTRLDDVGRRLQGSLDTLASHRNTAQQAARRFAGRAAEVGQRIARCISDLQVGDLTCQRLSHIAAALDVLELLTHPPRPSALPQDRRWLAELDDRRRTDLSAAICALQIRQYEEANSDFGGQVASLKANLEALVRDADAITREAADLFGGSSRGEPGPANAAVKGTGGSVLADVAGEVDRALDLLHHYCRSDDVLRERVVEVSHGFDAMDRDVRAIRSIDTDMRLMGLNTTLKCTRLGTEGRGLGVVAQELRACSRRTEDVSKAITEAIQSATRRANALDRRSDTDHRAAIELAEEMTNSMELLNRLQADQTRSLSVLSGDCREVSRLLTGTIDRLAIGRRLEASTRRFVEQVEAVSKIGEIHAPGIADDLHRLFAALYTAERERTTHAHLFGGESLPDGGDQGGDIDEFFL</sequence>
<organism evidence="3 4">
    <name type="scientific">Azospirillum endophyticum</name>
    <dbReference type="NCBI Taxonomy" id="2800326"/>
    <lineage>
        <taxon>Bacteria</taxon>
        <taxon>Pseudomonadati</taxon>
        <taxon>Pseudomonadota</taxon>
        <taxon>Alphaproteobacteria</taxon>
        <taxon>Rhodospirillales</taxon>
        <taxon>Azospirillaceae</taxon>
        <taxon>Azospirillum</taxon>
    </lineage>
</organism>
<reference evidence="4" key="1">
    <citation type="submission" date="2021-01" db="EMBL/GenBank/DDBJ databases">
        <title>Genome public.</title>
        <authorList>
            <person name="Liu C."/>
            <person name="Sun Q."/>
        </authorList>
    </citation>
    <scope>NUCLEOTIDE SEQUENCE [LARGE SCALE GENOMIC DNA]</scope>
    <source>
        <strain evidence="4">YIM B02556</strain>
    </source>
</reference>
<comment type="caution">
    <text evidence="3">The sequence shown here is derived from an EMBL/GenBank/DDBJ whole genome shotgun (WGS) entry which is preliminary data.</text>
</comment>
<dbReference type="InterPro" id="IPR004089">
    <property type="entry name" value="MCPsignal_dom"/>
</dbReference>
<evidence type="ECO:0000313" key="4">
    <source>
        <dbReference type="Proteomes" id="UP000652760"/>
    </source>
</evidence>